<evidence type="ECO:0000313" key="2">
    <source>
        <dbReference type="Proteomes" id="UP001500689"/>
    </source>
</evidence>
<comment type="caution">
    <text evidence="1">The sequence shown here is derived from an EMBL/GenBank/DDBJ whole genome shotgun (WGS) entry which is preliminary data.</text>
</comment>
<reference evidence="2" key="1">
    <citation type="journal article" date="2019" name="Int. J. Syst. Evol. Microbiol.">
        <title>The Global Catalogue of Microorganisms (GCM) 10K type strain sequencing project: providing services to taxonomists for standard genome sequencing and annotation.</title>
        <authorList>
            <consortium name="The Broad Institute Genomics Platform"/>
            <consortium name="The Broad Institute Genome Sequencing Center for Infectious Disease"/>
            <person name="Wu L."/>
            <person name="Ma J."/>
        </authorList>
    </citation>
    <scope>NUCLEOTIDE SEQUENCE [LARGE SCALE GENOMIC DNA]</scope>
    <source>
        <strain evidence="2">JCM 16898</strain>
    </source>
</reference>
<dbReference type="Proteomes" id="UP001500689">
    <property type="component" value="Unassembled WGS sequence"/>
</dbReference>
<protein>
    <recommendedName>
        <fullName evidence="3">HNH endonuclease</fullName>
    </recommendedName>
</protein>
<evidence type="ECO:0000313" key="1">
    <source>
        <dbReference type="EMBL" id="GAA3533983.1"/>
    </source>
</evidence>
<dbReference type="EMBL" id="BAAAZN010000003">
    <property type="protein sequence ID" value="GAA3533983.1"/>
    <property type="molecule type" value="Genomic_DNA"/>
</dbReference>
<dbReference type="RefSeq" id="WP_344857149.1">
    <property type="nucleotide sequence ID" value="NZ_BAAAZN010000003.1"/>
</dbReference>
<sequence>MLPSWQDRNLGSMKRVALWLVSEVGEGNRFTKEEMRRAFPGVSQIDRRVRDLRGFGWQIDTNREDVTLAAAQQRFVVRGQPVWEKGVTSRPAHAAAIGAGRRREIISRDGNMCRSCGIAPGDSYEDTGAGVQLDVARRKVRLPGGGTEVQLVAECRRCRLGGRDLVAGADNVVEKAGLLSTVDRGVLTSWIEADERELGALERVWAEYRALPADARSSVRSALGLG</sequence>
<organism evidence="1 2">
    <name type="scientific">Amycolatopsis ultiminotia</name>
    <dbReference type="NCBI Taxonomy" id="543629"/>
    <lineage>
        <taxon>Bacteria</taxon>
        <taxon>Bacillati</taxon>
        <taxon>Actinomycetota</taxon>
        <taxon>Actinomycetes</taxon>
        <taxon>Pseudonocardiales</taxon>
        <taxon>Pseudonocardiaceae</taxon>
        <taxon>Amycolatopsis</taxon>
    </lineage>
</organism>
<gene>
    <name evidence="1" type="ORF">GCM10022222_16730</name>
</gene>
<accession>A0ABP6VFM9</accession>
<keyword evidence="2" id="KW-1185">Reference proteome</keyword>
<proteinExistence type="predicted"/>
<name>A0ABP6VFM9_9PSEU</name>
<evidence type="ECO:0008006" key="3">
    <source>
        <dbReference type="Google" id="ProtNLM"/>
    </source>
</evidence>